<dbReference type="Proteomes" id="UP000821853">
    <property type="component" value="Unassembled WGS sequence"/>
</dbReference>
<organism evidence="2 3">
    <name type="scientific">Haemaphysalis longicornis</name>
    <name type="common">Bush tick</name>
    <dbReference type="NCBI Taxonomy" id="44386"/>
    <lineage>
        <taxon>Eukaryota</taxon>
        <taxon>Metazoa</taxon>
        <taxon>Ecdysozoa</taxon>
        <taxon>Arthropoda</taxon>
        <taxon>Chelicerata</taxon>
        <taxon>Arachnida</taxon>
        <taxon>Acari</taxon>
        <taxon>Parasitiformes</taxon>
        <taxon>Ixodida</taxon>
        <taxon>Ixodoidea</taxon>
        <taxon>Ixodidae</taxon>
        <taxon>Haemaphysalinae</taxon>
        <taxon>Haemaphysalis</taxon>
    </lineage>
</organism>
<dbReference type="GO" id="GO:0004842">
    <property type="term" value="F:ubiquitin-protein transferase activity"/>
    <property type="evidence" value="ECO:0007669"/>
    <property type="project" value="InterPro"/>
</dbReference>
<dbReference type="AlphaFoldDB" id="A0A9J6GHD6"/>
<dbReference type="EMBL" id="JABSTR010000008">
    <property type="protein sequence ID" value="KAH9377854.1"/>
    <property type="molecule type" value="Genomic_DNA"/>
</dbReference>
<dbReference type="GO" id="GO:0046872">
    <property type="term" value="F:metal ion binding"/>
    <property type="evidence" value="ECO:0007669"/>
    <property type="project" value="InterPro"/>
</dbReference>
<dbReference type="PROSITE" id="PS51416">
    <property type="entry name" value="MIB_HERC2"/>
    <property type="match status" value="1"/>
</dbReference>
<dbReference type="PANTHER" id="PTHR24202:SF4">
    <property type="entry name" value="E3 UBIQUITIN-PROTEIN LIGASE MIB2-RELATED"/>
    <property type="match status" value="1"/>
</dbReference>
<evidence type="ECO:0000313" key="3">
    <source>
        <dbReference type="Proteomes" id="UP000821853"/>
    </source>
</evidence>
<comment type="caution">
    <text evidence="2">The sequence shown here is derived from an EMBL/GenBank/DDBJ whole genome shotgun (WGS) entry which is preliminary data.</text>
</comment>
<evidence type="ECO:0000313" key="2">
    <source>
        <dbReference type="EMBL" id="KAH9377854.1"/>
    </source>
</evidence>
<dbReference type="GO" id="GO:0005737">
    <property type="term" value="C:cytoplasm"/>
    <property type="evidence" value="ECO:0007669"/>
    <property type="project" value="TreeGrafter"/>
</dbReference>
<accession>A0A9J6GHD6</accession>
<protein>
    <recommendedName>
        <fullName evidence="1">MIB/HERC2 domain-containing protein</fullName>
    </recommendedName>
</protein>
<dbReference type="Gene3D" id="2.30.30.40">
    <property type="entry name" value="SH3 Domains"/>
    <property type="match status" value="1"/>
</dbReference>
<gene>
    <name evidence="2" type="ORF">HPB48_020316</name>
</gene>
<proteinExistence type="predicted"/>
<dbReference type="PANTHER" id="PTHR24202">
    <property type="entry name" value="E3 UBIQUITIN-PROTEIN LIGASE MIB2"/>
    <property type="match status" value="1"/>
</dbReference>
<reference evidence="2 3" key="1">
    <citation type="journal article" date="2020" name="Cell">
        <title>Large-Scale Comparative Analyses of Tick Genomes Elucidate Their Genetic Diversity and Vector Capacities.</title>
        <authorList>
            <consortium name="Tick Genome and Microbiome Consortium (TIGMIC)"/>
            <person name="Jia N."/>
            <person name="Wang J."/>
            <person name="Shi W."/>
            <person name="Du L."/>
            <person name="Sun Y."/>
            <person name="Zhan W."/>
            <person name="Jiang J.F."/>
            <person name="Wang Q."/>
            <person name="Zhang B."/>
            <person name="Ji P."/>
            <person name="Bell-Sakyi L."/>
            <person name="Cui X.M."/>
            <person name="Yuan T.T."/>
            <person name="Jiang B.G."/>
            <person name="Yang W.F."/>
            <person name="Lam T.T."/>
            <person name="Chang Q.C."/>
            <person name="Ding S.J."/>
            <person name="Wang X.J."/>
            <person name="Zhu J.G."/>
            <person name="Ruan X.D."/>
            <person name="Zhao L."/>
            <person name="Wei J.T."/>
            <person name="Ye R.Z."/>
            <person name="Que T.C."/>
            <person name="Du C.H."/>
            <person name="Zhou Y.H."/>
            <person name="Cheng J.X."/>
            <person name="Dai P.F."/>
            <person name="Guo W.B."/>
            <person name="Han X.H."/>
            <person name="Huang E.J."/>
            <person name="Li L.F."/>
            <person name="Wei W."/>
            <person name="Gao Y.C."/>
            <person name="Liu J.Z."/>
            <person name="Shao H.Z."/>
            <person name="Wang X."/>
            <person name="Wang C.C."/>
            <person name="Yang T.C."/>
            <person name="Huo Q.B."/>
            <person name="Li W."/>
            <person name="Chen H.Y."/>
            <person name="Chen S.E."/>
            <person name="Zhou L.G."/>
            <person name="Ni X.B."/>
            <person name="Tian J.H."/>
            <person name="Sheng Y."/>
            <person name="Liu T."/>
            <person name="Pan Y.S."/>
            <person name="Xia L.Y."/>
            <person name="Li J."/>
            <person name="Zhao F."/>
            <person name="Cao W.C."/>
        </authorList>
    </citation>
    <scope>NUCLEOTIDE SEQUENCE [LARGE SCALE GENOMIC DNA]</scope>
    <source>
        <strain evidence="2">HaeL-2018</strain>
    </source>
</reference>
<dbReference type="SUPFAM" id="SSF159034">
    <property type="entry name" value="Mib/herc2 domain-like"/>
    <property type="match status" value="1"/>
</dbReference>
<dbReference type="VEuPathDB" id="VectorBase:HLOH_043084"/>
<feature type="domain" description="MIB/HERC2" evidence="1">
    <location>
        <begin position="33"/>
        <end position="113"/>
    </location>
</feature>
<dbReference type="Pfam" id="PF06701">
    <property type="entry name" value="MIB_HERC2"/>
    <property type="match status" value="1"/>
</dbReference>
<dbReference type="InterPro" id="IPR037252">
    <property type="entry name" value="Mib_Herc2_sf"/>
</dbReference>
<dbReference type="OrthoDB" id="2122982at2759"/>
<keyword evidence="3" id="KW-1185">Reference proteome</keyword>
<sequence>MLLSNNGILVAGFIQSSNASLYSGPSVFVWWLNGQFAGIPARLGQRVVRGPDWRRDNEDGGDGHVGTVTAIEHSPGDHSESSFSVSVVWDAGYAGNYRANIIGPCDLRLYDSGPVGELYFVQALRQINTLFP</sequence>
<evidence type="ECO:0000259" key="1">
    <source>
        <dbReference type="PROSITE" id="PS51416"/>
    </source>
</evidence>
<dbReference type="GO" id="GO:0016567">
    <property type="term" value="P:protein ubiquitination"/>
    <property type="evidence" value="ECO:0007669"/>
    <property type="project" value="InterPro"/>
</dbReference>
<name>A0A9J6GHD6_HAELO</name>
<dbReference type="InterPro" id="IPR010606">
    <property type="entry name" value="Mib_Herc2"/>
</dbReference>